<dbReference type="Proteomes" id="UP000198797">
    <property type="component" value="Unassembled WGS sequence"/>
</dbReference>
<dbReference type="EMBL" id="FMCU01000010">
    <property type="protein sequence ID" value="SCF34229.1"/>
    <property type="molecule type" value="Genomic_DNA"/>
</dbReference>
<dbReference type="GO" id="GO:0003677">
    <property type="term" value="F:DNA binding"/>
    <property type="evidence" value="ECO:0007669"/>
    <property type="project" value="InterPro"/>
</dbReference>
<dbReference type="RefSeq" id="WP_245722604.1">
    <property type="nucleotide sequence ID" value="NZ_FMCU01000010.1"/>
</dbReference>
<evidence type="ECO:0000259" key="1">
    <source>
        <dbReference type="PROSITE" id="PS50943"/>
    </source>
</evidence>
<keyword evidence="3" id="KW-1185">Reference proteome</keyword>
<dbReference type="STRING" id="121616.GA0070216_110117"/>
<protein>
    <submittedName>
        <fullName evidence="2">Helix-turn-helix domain-containing protein</fullName>
    </submittedName>
</protein>
<feature type="domain" description="HTH cro/C1-type" evidence="1">
    <location>
        <begin position="18"/>
        <end position="73"/>
    </location>
</feature>
<name>A0A1C4ZMX5_9ACTN</name>
<dbReference type="CDD" id="cd00093">
    <property type="entry name" value="HTH_XRE"/>
    <property type="match status" value="1"/>
</dbReference>
<accession>A0A1C4ZMX5</accession>
<dbReference type="SUPFAM" id="SSF47413">
    <property type="entry name" value="lambda repressor-like DNA-binding domains"/>
    <property type="match status" value="1"/>
</dbReference>
<evidence type="ECO:0000313" key="2">
    <source>
        <dbReference type="EMBL" id="SCF34229.1"/>
    </source>
</evidence>
<dbReference type="Gene3D" id="1.10.260.40">
    <property type="entry name" value="lambda repressor-like DNA-binding domains"/>
    <property type="match status" value="1"/>
</dbReference>
<evidence type="ECO:0000313" key="3">
    <source>
        <dbReference type="Proteomes" id="UP000198797"/>
    </source>
</evidence>
<dbReference type="Pfam" id="PF13560">
    <property type="entry name" value="HTH_31"/>
    <property type="match status" value="1"/>
</dbReference>
<sequence length="382" mass="40914">MTRPVLSDADELPIGRRVARWRVRRRMTQQMLADRLGKSKSWVDKVERGVRSLDRYSTVQEIAEVLRLDPAVLLDPRRPLPTATAGLDGVDAVRAALARYHQRPARTVSPDEVGRHVAHAWLSYQHAHYTQLLRALPTLLDAAHATPGPLVSAYRITASVLVKLGEADLGWLAADRAVAAAVGDPVRTGTATIAVAQALRALGRDRLALTAAVAAIGTAADDAVRGTLFLQAALAAAGCGDGRRADHLIDHAAALADRFPGDDDPQHTAFGPTAVLLARFLAALRLGDTAQAVYRHEKAVRRDDWRRLPVEHRAAHLVDAARAYLDAGDLTAAGLTLVEADTIAPAEVRYRPAARTLVAEIARNGPPAAGVARLATLVGLTR</sequence>
<dbReference type="SMART" id="SM00530">
    <property type="entry name" value="HTH_XRE"/>
    <property type="match status" value="1"/>
</dbReference>
<dbReference type="InterPro" id="IPR010982">
    <property type="entry name" value="Lambda_DNA-bd_dom_sf"/>
</dbReference>
<dbReference type="AlphaFoldDB" id="A0A1C4ZMX5"/>
<organism evidence="2 3">
    <name type="scientific">Micromonospora matsumotoense</name>
    <dbReference type="NCBI Taxonomy" id="121616"/>
    <lineage>
        <taxon>Bacteria</taxon>
        <taxon>Bacillati</taxon>
        <taxon>Actinomycetota</taxon>
        <taxon>Actinomycetes</taxon>
        <taxon>Micromonosporales</taxon>
        <taxon>Micromonosporaceae</taxon>
        <taxon>Micromonospora</taxon>
    </lineage>
</organism>
<reference evidence="3" key="1">
    <citation type="submission" date="2016-06" db="EMBL/GenBank/DDBJ databases">
        <authorList>
            <person name="Varghese N."/>
            <person name="Submissions Spin"/>
        </authorList>
    </citation>
    <scope>NUCLEOTIDE SEQUENCE [LARGE SCALE GENOMIC DNA]</scope>
    <source>
        <strain evidence="3">DSM 44100</strain>
    </source>
</reference>
<proteinExistence type="predicted"/>
<gene>
    <name evidence="2" type="ORF">GA0070216_110117</name>
</gene>
<dbReference type="PROSITE" id="PS50943">
    <property type="entry name" value="HTH_CROC1"/>
    <property type="match status" value="1"/>
</dbReference>
<dbReference type="InterPro" id="IPR001387">
    <property type="entry name" value="Cro/C1-type_HTH"/>
</dbReference>